<dbReference type="Proteomes" id="UP000007881">
    <property type="component" value="Chromosome"/>
</dbReference>
<comment type="similarity">
    <text evidence="1">Belongs to the bacterial solute-binding protein 1 family.</text>
</comment>
<sequence>MHRSRSARWLAPVLVPLLAAAAAVLPAGPPASAEGIVNLYTSRHYDSDEALYEAFTKKTGIAVKTIEADADVLLARIQREGELSPADVFIAVDAGRLQLAVDRGVLEPVESAALEARIPANLRHPDGLWFGVSKRVRVILRAPGAPAVATYEGLADPSLRGELLIRSSGNVYNQSLVASLIANAGEDQAATWCEGVVENLARTPQGGDRDQARAAAAGEGSVAVANHYYIARMLAGDDAEDRAAAEKLTLVFPDQDGRGAHVNVSGAGVVASAPNRDNALAFIAFLVSDEGQRLYALANFEYPVVPGVGLTGVLEGFGGFKEDTLNASELGSLNREAVKIMDRAGWR</sequence>
<dbReference type="PANTHER" id="PTHR30006">
    <property type="entry name" value="THIAMINE-BINDING PERIPLASMIC PROTEIN-RELATED"/>
    <property type="match status" value="1"/>
</dbReference>
<keyword evidence="3" id="KW-0479">Metal-binding</keyword>
<dbReference type="AlphaFoldDB" id="I0IH94"/>
<dbReference type="PANTHER" id="PTHR30006:SF15">
    <property type="entry name" value="IRON-UTILIZATION PERIPLASMIC PROTEIN"/>
    <property type="match status" value="1"/>
</dbReference>
<name>I0IH94_PHYMF</name>
<reference evidence="5 6" key="1">
    <citation type="submission" date="2012-02" db="EMBL/GenBank/DDBJ databases">
        <title>Complete genome sequence of Phycisphaera mikurensis NBRC 102666.</title>
        <authorList>
            <person name="Ankai A."/>
            <person name="Hosoyama A."/>
            <person name="Terui Y."/>
            <person name="Sekine M."/>
            <person name="Fukai R."/>
            <person name="Kato Y."/>
            <person name="Nakamura S."/>
            <person name="Yamada-Narita S."/>
            <person name="Kawakoshi A."/>
            <person name="Fukunaga Y."/>
            <person name="Yamazaki S."/>
            <person name="Fujita N."/>
        </authorList>
    </citation>
    <scope>NUCLEOTIDE SEQUENCE [LARGE SCALE GENOMIC DNA]</scope>
    <source>
        <strain evidence="6">NBRC 102666 / KCTC 22515 / FYK2301M01</strain>
    </source>
</reference>
<dbReference type="STRING" id="1142394.PSMK_24730"/>
<dbReference type="HOGENOM" id="CLU_026974_2_1_0"/>
<dbReference type="GO" id="GO:0030288">
    <property type="term" value="C:outer membrane-bounded periplasmic space"/>
    <property type="evidence" value="ECO:0007669"/>
    <property type="project" value="TreeGrafter"/>
</dbReference>
<evidence type="ECO:0000256" key="2">
    <source>
        <dbReference type="ARBA" id="ARBA00022729"/>
    </source>
</evidence>
<dbReference type="KEGG" id="phm:PSMK_24730"/>
<dbReference type="InterPro" id="IPR026045">
    <property type="entry name" value="Ferric-bd"/>
</dbReference>
<dbReference type="eggNOG" id="COG1840">
    <property type="taxonomic scope" value="Bacteria"/>
</dbReference>
<dbReference type="OrthoDB" id="9769319at2"/>
<keyword evidence="3" id="KW-0408">Iron</keyword>
<keyword evidence="6" id="KW-1185">Reference proteome</keyword>
<dbReference type="GO" id="GO:0046872">
    <property type="term" value="F:metal ion binding"/>
    <property type="evidence" value="ECO:0007669"/>
    <property type="project" value="UniProtKB-KW"/>
</dbReference>
<accession>I0IH94</accession>
<keyword evidence="2 4" id="KW-0732">Signal</keyword>
<protein>
    <submittedName>
        <fullName evidence="5">Putative iron ABC transporter substrate binding protein</fullName>
    </submittedName>
</protein>
<feature type="chain" id="PRO_5003629236" evidence="4">
    <location>
        <begin position="34"/>
        <end position="347"/>
    </location>
</feature>
<dbReference type="EMBL" id="AP012338">
    <property type="protein sequence ID" value="BAM04632.1"/>
    <property type="molecule type" value="Genomic_DNA"/>
</dbReference>
<feature type="binding site" evidence="3">
    <location>
        <position position="229"/>
    </location>
    <ligand>
        <name>Fe cation</name>
        <dbReference type="ChEBI" id="CHEBI:24875"/>
    </ligand>
</feature>
<dbReference type="Gene3D" id="3.40.190.10">
    <property type="entry name" value="Periplasmic binding protein-like II"/>
    <property type="match status" value="2"/>
</dbReference>
<gene>
    <name evidence="5" type="ordered locus">PSMK_24730</name>
</gene>
<feature type="binding site" evidence="3">
    <location>
        <position position="44"/>
    </location>
    <ligand>
        <name>Fe cation</name>
        <dbReference type="ChEBI" id="CHEBI:24875"/>
    </ligand>
</feature>
<evidence type="ECO:0000256" key="1">
    <source>
        <dbReference type="ARBA" id="ARBA00008520"/>
    </source>
</evidence>
<dbReference type="PATRIC" id="fig|1142394.8.peg.2553"/>
<evidence type="ECO:0000313" key="5">
    <source>
        <dbReference type="EMBL" id="BAM04632.1"/>
    </source>
</evidence>
<evidence type="ECO:0000313" key="6">
    <source>
        <dbReference type="Proteomes" id="UP000007881"/>
    </source>
</evidence>
<dbReference type="Pfam" id="PF13343">
    <property type="entry name" value="SBP_bac_6"/>
    <property type="match status" value="1"/>
</dbReference>
<dbReference type="RefSeq" id="WP_014437845.1">
    <property type="nucleotide sequence ID" value="NC_017080.1"/>
</dbReference>
<feature type="binding site" evidence="3">
    <location>
        <position position="228"/>
    </location>
    <ligand>
        <name>Fe cation</name>
        <dbReference type="ChEBI" id="CHEBI:24875"/>
    </ligand>
</feature>
<proteinExistence type="inferred from homology"/>
<organism evidence="5 6">
    <name type="scientific">Phycisphaera mikurensis (strain NBRC 102666 / KCTC 22515 / FYK2301M01)</name>
    <dbReference type="NCBI Taxonomy" id="1142394"/>
    <lineage>
        <taxon>Bacteria</taxon>
        <taxon>Pseudomonadati</taxon>
        <taxon>Planctomycetota</taxon>
        <taxon>Phycisphaerae</taxon>
        <taxon>Phycisphaerales</taxon>
        <taxon>Phycisphaeraceae</taxon>
        <taxon>Phycisphaera</taxon>
    </lineage>
</organism>
<evidence type="ECO:0000256" key="4">
    <source>
        <dbReference type="SAM" id="SignalP"/>
    </source>
</evidence>
<evidence type="ECO:0000256" key="3">
    <source>
        <dbReference type="PIRSR" id="PIRSR002825-1"/>
    </source>
</evidence>
<dbReference type="PIRSF" id="PIRSF002825">
    <property type="entry name" value="CfbpA"/>
    <property type="match status" value="1"/>
</dbReference>
<dbReference type="SUPFAM" id="SSF53850">
    <property type="entry name" value="Periplasmic binding protein-like II"/>
    <property type="match status" value="1"/>
</dbReference>
<dbReference type="CDD" id="cd13542">
    <property type="entry name" value="PBP2_FutA1_ilke"/>
    <property type="match status" value="1"/>
</dbReference>
<feature type="signal peptide" evidence="4">
    <location>
        <begin position="1"/>
        <end position="33"/>
    </location>
</feature>